<dbReference type="FunFam" id="3.40.1160.10:FF:000028">
    <property type="entry name" value="Uridylate kinase isoform A"/>
    <property type="match status" value="1"/>
</dbReference>
<keyword evidence="4" id="KW-0665">Pyrimidine biosynthesis</keyword>
<dbReference type="InterPro" id="IPR001048">
    <property type="entry name" value="Asp/Glu/Uridylate_kinase"/>
</dbReference>
<dbReference type="CDD" id="cd04254">
    <property type="entry name" value="AAK_UMPK-PyrH-Ec"/>
    <property type="match status" value="1"/>
</dbReference>
<evidence type="ECO:0000256" key="4">
    <source>
        <dbReference type="ARBA" id="ARBA00022975"/>
    </source>
</evidence>
<evidence type="ECO:0000256" key="5">
    <source>
        <dbReference type="ARBA" id="ARBA00032092"/>
    </source>
</evidence>
<feature type="compositionally biased region" description="Basic and acidic residues" evidence="6">
    <location>
        <begin position="125"/>
        <end position="137"/>
    </location>
</feature>
<dbReference type="AlphaFoldDB" id="A0AAV9DL10"/>
<sequence length="588" mass="63695">MASCEDDFSLLGDDNPQSSHRHHHHPPPPPPPHHHHLSHQASVHPFHHRFINKPLTNKKPNEEVEDDEDDYADTAFCADADDSAVATASKCPPPPSSAFNHHADPVACFTTSHQDEDPPPFAASHEIDAGDDADHKSLTVVRPENNNKRKDREELSDGGSPYCLSKKPSKQLVVVGGGGSSGGGDYRKDREEWSDTAIGCLLDAYTEKYVQLNRGNLRGRDWEEVATAVSERCDRQKPGKSVEQCKNKVDNLKKRYKAERHRLSSGSLSVSHWPWFKKLEQIVGSSPSSNKPISDEDRAAAGAAAGATSSSSGAIIARQNSNKRYAVATGGHFGAINSLKIKSLSNPRWRRVIFKISGAALAGDPENVGNKITMIAKEVAMANNIGVEVAIVVGGRNFFCGNTWVAAAEIDRSTAYQIGMMATVMNSMLLQASLEKLGVQARIQTTVVMQEIAEPYIRRRAIRHLEKGRVVIFGGFGAGMANPLFTTDVAAALRASEVGADAVLKGISMDGVYDCHSRNSGGSLSFEHVSFQDLLTRGFTAMDMTALTFCEQNGIPVVVFNLLQPGNISRALCGDQVGTLIDQSGRIN</sequence>
<dbReference type="FunFam" id="1.10.10.60:FF:000238">
    <property type="entry name" value="Aspartate/glutamate/uridylate kinase family protein"/>
    <property type="match status" value="1"/>
</dbReference>
<dbReference type="Gene3D" id="3.40.1160.10">
    <property type="entry name" value="Acetylglutamate kinase-like"/>
    <property type="match status" value="1"/>
</dbReference>
<feature type="compositionally biased region" description="Basic residues" evidence="6">
    <location>
        <begin position="19"/>
        <end position="38"/>
    </location>
</feature>
<dbReference type="EMBL" id="JAUJYO010000013">
    <property type="protein sequence ID" value="KAK1301013.1"/>
    <property type="molecule type" value="Genomic_DNA"/>
</dbReference>
<evidence type="ECO:0000256" key="1">
    <source>
        <dbReference type="ARBA" id="ARBA00004791"/>
    </source>
</evidence>
<dbReference type="HAMAP" id="MF_01220_B">
    <property type="entry name" value="PyrH_B"/>
    <property type="match status" value="1"/>
</dbReference>
<evidence type="ECO:0000256" key="2">
    <source>
        <dbReference type="ARBA" id="ARBA00007614"/>
    </source>
</evidence>
<proteinExistence type="inferred from homology"/>
<dbReference type="PANTHER" id="PTHR42833">
    <property type="entry name" value="URIDYLATE KINASE"/>
    <property type="match status" value="1"/>
</dbReference>
<dbReference type="Proteomes" id="UP001180020">
    <property type="component" value="Unassembled WGS sequence"/>
</dbReference>
<reference evidence="9" key="1">
    <citation type="journal article" date="2023" name="Nat. Commun.">
        <title>Diploid and tetraploid genomes of Acorus and the evolution of monocots.</title>
        <authorList>
            <person name="Ma L."/>
            <person name="Liu K.W."/>
            <person name="Li Z."/>
            <person name="Hsiao Y.Y."/>
            <person name="Qi Y."/>
            <person name="Fu T."/>
            <person name="Tang G.D."/>
            <person name="Zhang D."/>
            <person name="Sun W.H."/>
            <person name="Liu D.K."/>
            <person name="Li Y."/>
            <person name="Chen G.Z."/>
            <person name="Liu X.D."/>
            <person name="Liao X.Y."/>
            <person name="Jiang Y.T."/>
            <person name="Yu X."/>
            <person name="Hao Y."/>
            <person name="Huang J."/>
            <person name="Zhao X.W."/>
            <person name="Ke S."/>
            <person name="Chen Y.Y."/>
            <person name="Wu W.L."/>
            <person name="Hsu J.L."/>
            <person name="Lin Y.F."/>
            <person name="Huang M.D."/>
            <person name="Li C.Y."/>
            <person name="Huang L."/>
            <person name="Wang Z.W."/>
            <person name="Zhao X."/>
            <person name="Zhong W.Y."/>
            <person name="Peng D.H."/>
            <person name="Ahmad S."/>
            <person name="Lan S."/>
            <person name="Zhang J.S."/>
            <person name="Tsai W.C."/>
            <person name="Van de Peer Y."/>
            <person name="Liu Z.J."/>
        </authorList>
    </citation>
    <scope>NUCLEOTIDE SEQUENCE</scope>
    <source>
        <strain evidence="9">CP</strain>
    </source>
</reference>
<evidence type="ECO:0000313" key="10">
    <source>
        <dbReference type="Proteomes" id="UP001180020"/>
    </source>
</evidence>
<protein>
    <recommendedName>
        <fullName evidence="3">UMP kinase</fullName>
        <ecNumber evidence="3">2.7.4.22</ecNumber>
    </recommendedName>
    <alternativeName>
        <fullName evidence="5">Uridine monophosphate kinase</fullName>
    </alternativeName>
</protein>
<feature type="compositionally biased region" description="Acidic residues" evidence="6">
    <location>
        <begin position="63"/>
        <end position="72"/>
    </location>
</feature>
<organism evidence="9 10">
    <name type="scientific">Acorus calamus</name>
    <name type="common">Sweet flag</name>
    <dbReference type="NCBI Taxonomy" id="4465"/>
    <lineage>
        <taxon>Eukaryota</taxon>
        <taxon>Viridiplantae</taxon>
        <taxon>Streptophyta</taxon>
        <taxon>Embryophyta</taxon>
        <taxon>Tracheophyta</taxon>
        <taxon>Spermatophyta</taxon>
        <taxon>Magnoliopsida</taxon>
        <taxon>Liliopsida</taxon>
        <taxon>Acoraceae</taxon>
        <taxon>Acorus</taxon>
    </lineage>
</organism>
<feature type="domain" description="Aspartate/glutamate/uridylate kinase" evidence="7">
    <location>
        <begin position="351"/>
        <end position="561"/>
    </location>
</feature>
<evidence type="ECO:0000259" key="7">
    <source>
        <dbReference type="Pfam" id="PF00696"/>
    </source>
</evidence>
<comment type="similarity">
    <text evidence="2">Belongs to the UMP kinase family.</text>
</comment>
<evidence type="ECO:0000256" key="6">
    <source>
        <dbReference type="SAM" id="MobiDB-lite"/>
    </source>
</evidence>
<dbReference type="InterPro" id="IPR036393">
    <property type="entry name" value="AceGlu_kinase-like_sf"/>
</dbReference>
<keyword evidence="10" id="KW-1185">Reference proteome</keyword>
<name>A0AAV9DL10_ACOCL</name>
<dbReference type="Pfam" id="PF13837">
    <property type="entry name" value="Myb_DNA-bind_4"/>
    <property type="match status" value="1"/>
</dbReference>
<feature type="region of interest" description="Disordered" evidence="6">
    <location>
        <begin position="1"/>
        <end position="166"/>
    </location>
</feature>
<dbReference type="InterPro" id="IPR044822">
    <property type="entry name" value="Myb_DNA-bind_4"/>
</dbReference>
<reference evidence="9" key="2">
    <citation type="submission" date="2023-06" db="EMBL/GenBank/DDBJ databases">
        <authorList>
            <person name="Ma L."/>
            <person name="Liu K.-W."/>
            <person name="Li Z."/>
            <person name="Hsiao Y.-Y."/>
            <person name="Qi Y."/>
            <person name="Fu T."/>
            <person name="Tang G."/>
            <person name="Zhang D."/>
            <person name="Sun W.-H."/>
            <person name="Liu D.-K."/>
            <person name="Li Y."/>
            <person name="Chen G.-Z."/>
            <person name="Liu X.-D."/>
            <person name="Liao X.-Y."/>
            <person name="Jiang Y.-T."/>
            <person name="Yu X."/>
            <person name="Hao Y."/>
            <person name="Huang J."/>
            <person name="Zhao X.-W."/>
            <person name="Ke S."/>
            <person name="Chen Y.-Y."/>
            <person name="Wu W.-L."/>
            <person name="Hsu J.-L."/>
            <person name="Lin Y.-F."/>
            <person name="Huang M.-D."/>
            <person name="Li C.-Y."/>
            <person name="Huang L."/>
            <person name="Wang Z.-W."/>
            <person name="Zhao X."/>
            <person name="Zhong W.-Y."/>
            <person name="Peng D.-H."/>
            <person name="Ahmad S."/>
            <person name="Lan S."/>
            <person name="Zhang J.-S."/>
            <person name="Tsai W.-C."/>
            <person name="Van De Peer Y."/>
            <person name="Liu Z.-J."/>
        </authorList>
    </citation>
    <scope>NUCLEOTIDE SEQUENCE</scope>
    <source>
        <strain evidence="9">CP</strain>
        <tissue evidence="9">Leaves</tissue>
    </source>
</reference>
<evidence type="ECO:0000313" key="9">
    <source>
        <dbReference type="EMBL" id="KAK1301013.1"/>
    </source>
</evidence>
<gene>
    <name evidence="9" type="ORF">QJS10_CPB13g01713</name>
</gene>
<evidence type="ECO:0000256" key="3">
    <source>
        <dbReference type="ARBA" id="ARBA00012899"/>
    </source>
</evidence>
<dbReference type="EC" id="2.7.4.22" evidence="3"/>
<dbReference type="GO" id="GO:0033862">
    <property type="term" value="F:UMP kinase activity"/>
    <property type="evidence" value="ECO:0007669"/>
    <property type="project" value="UniProtKB-EC"/>
</dbReference>
<comment type="pathway">
    <text evidence="1">Pyrimidine metabolism; CTP biosynthesis via de novo pathway; UDP from UMP (UMPK route): step 1/1.</text>
</comment>
<feature type="domain" description="Myb/SANT-like DNA-binding" evidence="8">
    <location>
        <begin position="190"/>
        <end position="282"/>
    </location>
</feature>
<dbReference type="Pfam" id="PF00696">
    <property type="entry name" value="AA_kinase"/>
    <property type="match status" value="1"/>
</dbReference>
<dbReference type="GO" id="GO:0005737">
    <property type="term" value="C:cytoplasm"/>
    <property type="evidence" value="ECO:0007669"/>
    <property type="project" value="InterPro"/>
</dbReference>
<dbReference type="GO" id="GO:0006225">
    <property type="term" value="P:UDP biosynthetic process"/>
    <property type="evidence" value="ECO:0007669"/>
    <property type="project" value="TreeGrafter"/>
</dbReference>
<accession>A0AAV9DL10</accession>
<feature type="compositionally biased region" description="Basic and acidic residues" evidence="6">
    <location>
        <begin position="145"/>
        <end position="155"/>
    </location>
</feature>
<comment type="caution">
    <text evidence="9">The sequence shown here is derived from an EMBL/GenBank/DDBJ whole genome shotgun (WGS) entry which is preliminary data.</text>
</comment>
<dbReference type="PANTHER" id="PTHR42833:SF1">
    <property type="entry name" value="UMP KINASE"/>
    <property type="match status" value="1"/>
</dbReference>
<dbReference type="SUPFAM" id="SSF53633">
    <property type="entry name" value="Carbamate kinase-like"/>
    <property type="match status" value="1"/>
</dbReference>
<dbReference type="InterPro" id="IPR015963">
    <property type="entry name" value="Uridylate_kinase_bac"/>
</dbReference>
<evidence type="ECO:0000259" key="8">
    <source>
        <dbReference type="Pfam" id="PF13837"/>
    </source>
</evidence>
<dbReference type="Gene3D" id="1.10.10.60">
    <property type="entry name" value="Homeodomain-like"/>
    <property type="match status" value="1"/>
</dbReference>